<organism evidence="1 2">
    <name type="scientific">Lactobacillus amylovorus</name>
    <dbReference type="NCBI Taxonomy" id="1604"/>
    <lineage>
        <taxon>Bacteria</taxon>
        <taxon>Bacillati</taxon>
        <taxon>Bacillota</taxon>
        <taxon>Bacilli</taxon>
        <taxon>Lactobacillales</taxon>
        <taxon>Lactobacillaceae</taxon>
        <taxon>Lactobacillus</taxon>
    </lineage>
</organism>
<accession>A0A9X4AAR0</accession>
<evidence type="ECO:0000313" key="1">
    <source>
        <dbReference type="EMBL" id="MDB6258222.1"/>
    </source>
</evidence>
<reference evidence="1" key="1">
    <citation type="journal article" date="2022" name="Microorganisms">
        <title>Antibiotic Susceptibility, Resistance Gene Determinants and Corresponding Genomic Regions in Lactobacillus amylovorus Isolates Derived from Wild Boars and Domestic Pigs.</title>
        <authorList>
            <person name="Moravkova M."/>
            <person name="Kostovova I."/>
            <person name="Kavanova K."/>
            <person name="Pechar R."/>
            <person name="Stanek S."/>
            <person name="Brychta A."/>
            <person name="Zeman M."/>
            <person name="Kubasova T."/>
        </authorList>
    </citation>
    <scope>NUCLEOTIDE SEQUENCE</scope>
    <source>
        <strain evidence="1">M490A</strain>
    </source>
</reference>
<gene>
    <name evidence="1" type="ORF">ODU72_05975</name>
</gene>
<dbReference type="RefSeq" id="WP_271862659.1">
    <property type="nucleotide sequence ID" value="NZ_JAOTGQ010000010.1"/>
</dbReference>
<dbReference type="Proteomes" id="UP001141981">
    <property type="component" value="Unassembled WGS sequence"/>
</dbReference>
<sequence>MKIYQHRCEKYLSRIRAFNKRVETTLVLELPTIDYYILKHG</sequence>
<evidence type="ECO:0000313" key="2">
    <source>
        <dbReference type="Proteomes" id="UP001141981"/>
    </source>
</evidence>
<protein>
    <submittedName>
        <fullName evidence="1">Uncharacterized protein</fullName>
    </submittedName>
</protein>
<comment type="caution">
    <text evidence="1">The sequence shown here is derived from an EMBL/GenBank/DDBJ whole genome shotgun (WGS) entry which is preliminary data.</text>
</comment>
<dbReference type="AlphaFoldDB" id="A0A9X4AAR0"/>
<dbReference type="EMBL" id="JAOTGY010000009">
    <property type="protein sequence ID" value="MDB6258222.1"/>
    <property type="molecule type" value="Genomic_DNA"/>
</dbReference>
<name>A0A9X4AAR0_LACAM</name>
<proteinExistence type="predicted"/>
<reference evidence="1" key="2">
    <citation type="submission" date="2022-10" db="EMBL/GenBank/DDBJ databases">
        <authorList>
            <person name="Kostovova I."/>
            <person name="Moravkova M."/>
            <person name="Pechar R."/>
        </authorList>
    </citation>
    <scope>NUCLEOTIDE SEQUENCE</scope>
    <source>
        <strain evidence="1">M490A</strain>
    </source>
</reference>